<evidence type="ECO:0000256" key="6">
    <source>
        <dbReference type="ARBA" id="ARBA00022833"/>
    </source>
</evidence>
<dbReference type="Gene3D" id="1.10.441.10">
    <property type="entry name" value="Phosphomannose Isomerase, domain 2"/>
    <property type="match status" value="1"/>
</dbReference>
<dbReference type="GO" id="GO:0004476">
    <property type="term" value="F:mannose-6-phosphate isomerase activity"/>
    <property type="evidence" value="ECO:0007669"/>
    <property type="project" value="UniProtKB-EC"/>
</dbReference>
<dbReference type="PANTHER" id="PTHR10309:SF0">
    <property type="entry name" value="MANNOSE-6-PHOSPHATE ISOMERASE"/>
    <property type="match status" value="1"/>
</dbReference>
<dbReference type="FunFam" id="1.10.441.10:FF:000001">
    <property type="entry name" value="Mannose-6-phosphate isomerase"/>
    <property type="match status" value="1"/>
</dbReference>
<dbReference type="PROSITE" id="PS00965">
    <property type="entry name" value="PMI_I_1"/>
    <property type="match status" value="1"/>
</dbReference>
<dbReference type="InterPro" id="IPR016305">
    <property type="entry name" value="Mannose-6-P_Isomerase"/>
</dbReference>
<reference evidence="15" key="1">
    <citation type="submission" date="2023-03" db="EMBL/GenBank/DDBJ databases">
        <authorList>
            <person name="Julca I."/>
        </authorList>
    </citation>
    <scope>NUCLEOTIDE SEQUENCE</scope>
</reference>
<dbReference type="EMBL" id="OX459123">
    <property type="protein sequence ID" value="CAI9110674.1"/>
    <property type="molecule type" value="Genomic_DNA"/>
</dbReference>
<dbReference type="Pfam" id="PF20511">
    <property type="entry name" value="PMI_typeI_cat"/>
    <property type="match status" value="1"/>
</dbReference>
<evidence type="ECO:0000256" key="3">
    <source>
        <dbReference type="ARBA" id="ARBA00010772"/>
    </source>
</evidence>
<evidence type="ECO:0000256" key="10">
    <source>
        <dbReference type="RuleBase" id="RU000611"/>
    </source>
</evidence>
<evidence type="ECO:0000256" key="1">
    <source>
        <dbReference type="ARBA" id="ARBA00000757"/>
    </source>
</evidence>
<keyword evidence="6 9" id="KW-0862">Zinc</keyword>
<evidence type="ECO:0000259" key="14">
    <source>
        <dbReference type="Pfam" id="PF20512"/>
    </source>
</evidence>
<evidence type="ECO:0000256" key="4">
    <source>
        <dbReference type="ARBA" id="ARBA00011956"/>
    </source>
</evidence>
<dbReference type="GO" id="GO:0010043">
    <property type="term" value="P:response to zinc ion"/>
    <property type="evidence" value="ECO:0007669"/>
    <property type="project" value="UniProtKB-ARBA"/>
</dbReference>
<keyword evidence="7 10" id="KW-0413">Isomerase</keyword>
<comment type="pathway">
    <text evidence="2">Nucleotide-sugar biosynthesis; GDP-alpha-D-mannose biosynthesis; alpha-D-mannose 1-phosphate from D-fructose 6-phosphate: step 1/2.</text>
</comment>
<comment type="similarity">
    <text evidence="3 11">Belongs to the mannose-6-phosphate isomerase type 1 family.</text>
</comment>
<dbReference type="PANTHER" id="PTHR10309">
    <property type="entry name" value="MANNOSE-6-PHOSPHATE ISOMERASE"/>
    <property type="match status" value="1"/>
</dbReference>
<dbReference type="Pfam" id="PF20512">
    <property type="entry name" value="PMI_typeI_hel"/>
    <property type="match status" value="1"/>
</dbReference>
<gene>
    <name evidence="15" type="ORF">OLC1_LOCUS18272</name>
</gene>
<dbReference type="InterPro" id="IPR001250">
    <property type="entry name" value="Man6P_Isoase-1"/>
</dbReference>
<protein>
    <recommendedName>
        <fullName evidence="4 10">Mannose-6-phosphate isomerase</fullName>
        <ecNumber evidence="4 10">5.3.1.8</ecNumber>
    </recommendedName>
</protein>
<dbReference type="GO" id="GO:0009298">
    <property type="term" value="P:GDP-mannose biosynthetic process"/>
    <property type="evidence" value="ECO:0007669"/>
    <property type="project" value="InterPro"/>
</dbReference>
<keyword evidence="16" id="KW-1185">Reference proteome</keyword>
<dbReference type="GO" id="GO:0009416">
    <property type="term" value="P:response to light stimulus"/>
    <property type="evidence" value="ECO:0007669"/>
    <property type="project" value="UniProtKB-ARBA"/>
</dbReference>
<dbReference type="InterPro" id="IPR046457">
    <property type="entry name" value="PMI_typeI_cat"/>
</dbReference>
<dbReference type="NCBIfam" id="TIGR00218">
    <property type="entry name" value="manA"/>
    <property type="match status" value="1"/>
</dbReference>
<evidence type="ECO:0000256" key="8">
    <source>
        <dbReference type="PIRSR" id="PIRSR001480-1"/>
    </source>
</evidence>
<evidence type="ECO:0000256" key="5">
    <source>
        <dbReference type="ARBA" id="ARBA00022723"/>
    </source>
</evidence>
<dbReference type="GO" id="GO:0005975">
    <property type="term" value="P:carbohydrate metabolic process"/>
    <property type="evidence" value="ECO:0007669"/>
    <property type="project" value="InterPro"/>
</dbReference>
<dbReference type="InterPro" id="IPR014710">
    <property type="entry name" value="RmlC-like_jellyroll"/>
</dbReference>
<sequence length="451" mass="49643">MHYKSMEEANGGFAAAAPTQGDGGKVVKLRCSVKTYDWGRIGPESTVARLYERNSGLQVEEGKPYAEFWMGTHESGPSFVVVDSPAENGVAENGGITDTDTELLSLKDWIEQSSEIRCLLGDKVYQEWGPNLPFLFKVLSVEKALSIQAHPDKELAKILHKTQPNIYKDANHKPEMALALTKFEALCGFVSPEELKDVFHNVPEIAEVVGRPIIERLLQMEEVEKSKEVLELIFTALMSASKDAIAQALSRLISRLIMKEEARELTEKEQLVLRLEKQYPADIGVLAAFLFNHIKLNPGQALYLGANEPHAYIYGECIECMATSDNVVRAGLTPKARDVPTLCSMLTYKQGLPEILEGVAVNEYVYRYLPPFDEFEVDHCILPQGKLVVFPAIPGPSIFLVMAGEGTISCASSGEVVADGDVLFTPANTEITIATTSGVNLYRAGVNSRIF</sequence>
<dbReference type="SUPFAM" id="SSF51182">
    <property type="entry name" value="RmlC-like cupins"/>
    <property type="match status" value="1"/>
</dbReference>
<evidence type="ECO:0000259" key="12">
    <source>
        <dbReference type="Pfam" id="PF01238"/>
    </source>
</evidence>
<feature type="binding site" evidence="9">
    <location>
        <position position="150"/>
    </location>
    <ligand>
        <name>Zn(2+)</name>
        <dbReference type="ChEBI" id="CHEBI:29105"/>
    </ligand>
</feature>
<evidence type="ECO:0000256" key="9">
    <source>
        <dbReference type="PIRSR" id="PIRSR001480-2"/>
    </source>
</evidence>
<dbReference type="Pfam" id="PF01238">
    <property type="entry name" value="PMI_typeI_C"/>
    <property type="match status" value="1"/>
</dbReference>
<evidence type="ECO:0000313" key="15">
    <source>
        <dbReference type="EMBL" id="CAI9110674.1"/>
    </source>
</evidence>
<feature type="domain" description="Phosphomannose isomerase type I helical insertion" evidence="14">
    <location>
        <begin position="216"/>
        <end position="290"/>
    </location>
</feature>
<dbReference type="CDD" id="cd07011">
    <property type="entry name" value="cupin_PMI_type_I_N"/>
    <property type="match status" value="1"/>
</dbReference>
<organism evidence="15 16">
    <name type="scientific">Oldenlandia corymbosa var. corymbosa</name>
    <dbReference type="NCBI Taxonomy" id="529605"/>
    <lineage>
        <taxon>Eukaryota</taxon>
        <taxon>Viridiplantae</taxon>
        <taxon>Streptophyta</taxon>
        <taxon>Embryophyta</taxon>
        <taxon>Tracheophyta</taxon>
        <taxon>Spermatophyta</taxon>
        <taxon>Magnoliopsida</taxon>
        <taxon>eudicotyledons</taxon>
        <taxon>Gunneridae</taxon>
        <taxon>Pentapetalae</taxon>
        <taxon>asterids</taxon>
        <taxon>lamiids</taxon>
        <taxon>Gentianales</taxon>
        <taxon>Rubiaceae</taxon>
        <taxon>Rubioideae</taxon>
        <taxon>Spermacoceae</taxon>
        <taxon>Hedyotis-Oldenlandia complex</taxon>
        <taxon>Oldenlandia</taxon>
    </lineage>
</organism>
<comment type="cofactor">
    <cofactor evidence="9 10">
        <name>Zn(2+)</name>
        <dbReference type="ChEBI" id="CHEBI:29105"/>
    </cofactor>
    <text evidence="9 10">Binds 1 zinc ion per subunit.</text>
</comment>
<feature type="domain" description="Phosphomannose isomerase type I catalytic" evidence="13">
    <location>
        <begin position="27"/>
        <end position="189"/>
    </location>
</feature>
<comment type="catalytic activity">
    <reaction evidence="1 10">
        <text>D-mannose 6-phosphate = D-fructose 6-phosphate</text>
        <dbReference type="Rhea" id="RHEA:12356"/>
        <dbReference type="ChEBI" id="CHEBI:58735"/>
        <dbReference type="ChEBI" id="CHEBI:61527"/>
        <dbReference type="EC" id="5.3.1.8"/>
    </reaction>
</comment>
<evidence type="ECO:0000259" key="13">
    <source>
        <dbReference type="Pfam" id="PF20511"/>
    </source>
</evidence>
<dbReference type="InterPro" id="IPR046458">
    <property type="entry name" value="PMI_typeI_hel"/>
</dbReference>
<dbReference type="FunFam" id="2.60.120.10:FF:000044">
    <property type="entry name" value="Mannose-6-phosphate isomerase"/>
    <property type="match status" value="1"/>
</dbReference>
<accession>A0AAV1DSM8</accession>
<dbReference type="PIRSF" id="PIRSF001480">
    <property type="entry name" value="Mannose-6-phosphate_isomerase"/>
    <property type="match status" value="1"/>
</dbReference>
<evidence type="ECO:0000256" key="11">
    <source>
        <dbReference type="RuleBase" id="RU004189"/>
    </source>
</evidence>
<name>A0AAV1DSM8_OLDCO</name>
<dbReference type="GO" id="GO:0046686">
    <property type="term" value="P:response to cadmium ion"/>
    <property type="evidence" value="ECO:0007669"/>
    <property type="project" value="UniProtKB-ARBA"/>
</dbReference>
<feature type="binding site" evidence="9">
    <location>
        <position position="148"/>
    </location>
    <ligand>
        <name>Zn(2+)</name>
        <dbReference type="ChEBI" id="CHEBI:29105"/>
    </ligand>
</feature>
<feature type="domain" description="Phosphomannose isomerase type I C-terminal" evidence="12">
    <location>
        <begin position="369"/>
        <end position="409"/>
    </location>
</feature>
<dbReference type="Proteomes" id="UP001161247">
    <property type="component" value="Chromosome 6"/>
</dbReference>
<dbReference type="Gene3D" id="2.60.120.10">
    <property type="entry name" value="Jelly Rolls"/>
    <property type="match status" value="2"/>
</dbReference>
<keyword evidence="5 9" id="KW-0479">Metal-binding</keyword>
<feature type="binding site" evidence="9">
    <location>
        <position position="310"/>
    </location>
    <ligand>
        <name>Zn(2+)</name>
        <dbReference type="ChEBI" id="CHEBI:29105"/>
    </ligand>
</feature>
<proteinExistence type="inferred from homology"/>
<dbReference type="InterPro" id="IPR011051">
    <property type="entry name" value="RmlC_Cupin_sf"/>
</dbReference>
<dbReference type="InterPro" id="IPR046456">
    <property type="entry name" value="PMI_typeI_C"/>
</dbReference>
<evidence type="ECO:0000313" key="16">
    <source>
        <dbReference type="Proteomes" id="UP001161247"/>
    </source>
</evidence>
<dbReference type="GO" id="GO:0033591">
    <property type="term" value="P:response to L-ascorbic acid"/>
    <property type="evidence" value="ECO:0007669"/>
    <property type="project" value="UniProtKB-ARBA"/>
</dbReference>
<evidence type="ECO:0000256" key="2">
    <source>
        <dbReference type="ARBA" id="ARBA00004666"/>
    </source>
</evidence>
<dbReference type="AlphaFoldDB" id="A0AAV1DSM8"/>
<feature type="binding site" evidence="9">
    <location>
        <position position="175"/>
    </location>
    <ligand>
        <name>Zn(2+)</name>
        <dbReference type="ChEBI" id="CHEBI:29105"/>
    </ligand>
</feature>
<evidence type="ECO:0000256" key="7">
    <source>
        <dbReference type="ARBA" id="ARBA00023235"/>
    </source>
</evidence>
<dbReference type="GO" id="GO:0008270">
    <property type="term" value="F:zinc ion binding"/>
    <property type="evidence" value="ECO:0007669"/>
    <property type="project" value="InterPro"/>
</dbReference>
<dbReference type="PRINTS" id="PR00714">
    <property type="entry name" value="MAN6PISMRASE"/>
</dbReference>
<dbReference type="PROSITE" id="PS00966">
    <property type="entry name" value="PMI_I_2"/>
    <property type="match status" value="1"/>
</dbReference>
<dbReference type="GO" id="GO:0005829">
    <property type="term" value="C:cytosol"/>
    <property type="evidence" value="ECO:0007669"/>
    <property type="project" value="TreeGrafter"/>
</dbReference>
<dbReference type="InterPro" id="IPR018050">
    <property type="entry name" value="Pmannose_isomerase-type1_CS"/>
</dbReference>
<feature type="active site" evidence="8">
    <location>
        <position position="329"/>
    </location>
</feature>
<dbReference type="EC" id="5.3.1.8" evidence="4 10"/>